<dbReference type="PROSITE" id="PS50894">
    <property type="entry name" value="HPT"/>
    <property type="match status" value="1"/>
</dbReference>
<evidence type="ECO:0000256" key="1">
    <source>
        <dbReference type="PROSITE-ProRule" id="PRU00110"/>
    </source>
</evidence>
<dbReference type="SUPFAM" id="SSF47226">
    <property type="entry name" value="Histidine-containing phosphotransfer domain, HPT domain"/>
    <property type="match status" value="1"/>
</dbReference>
<keyword evidence="1" id="KW-0597">Phosphoprotein</keyword>
<sequence>MHREPPYLPLPMTRLLHDMETALDRMGSWDLYVDIARAFADSLPETEAAIAGAMEQCAWPEARRLVHSLKSNCAAVGAEELRSRVYLLEKACADGDAATATQLFPALCEELRDLRAELLAL</sequence>
<evidence type="ECO:0000313" key="3">
    <source>
        <dbReference type="EMBL" id="SBV99571.1"/>
    </source>
</evidence>
<dbReference type="Pfam" id="PF01627">
    <property type="entry name" value="Hpt"/>
    <property type="match status" value="1"/>
</dbReference>
<reference evidence="3" key="1">
    <citation type="submission" date="2016-04" db="EMBL/GenBank/DDBJ databases">
        <authorList>
            <person name="Evans L.H."/>
            <person name="Alamgir A."/>
            <person name="Owens N."/>
            <person name="Weber N.D."/>
            <person name="Virtaneva K."/>
            <person name="Barbian K."/>
            <person name="Babar A."/>
            <person name="Rosenke K."/>
        </authorList>
    </citation>
    <scope>NUCLEOTIDE SEQUENCE</scope>
    <source>
        <strain evidence="3">86</strain>
    </source>
</reference>
<protein>
    <submittedName>
        <fullName evidence="3">Putative Hpt protein</fullName>
    </submittedName>
</protein>
<dbReference type="Gene3D" id="1.20.120.160">
    <property type="entry name" value="HPT domain"/>
    <property type="match status" value="1"/>
</dbReference>
<feature type="domain" description="HPt" evidence="2">
    <location>
        <begin position="28"/>
        <end position="121"/>
    </location>
</feature>
<feature type="modified residue" description="Phosphohistidine" evidence="1">
    <location>
        <position position="67"/>
    </location>
</feature>
<organism evidence="3">
    <name type="scientific">uncultured delta proteobacterium</name>
    <dbReference type="NCBI Taxonomy" id="34034"/>
    <lineage>
        <taxon>Bacteria</taxon>
        <taxon>Deltaproteobacteria</taxon>
        <taxon>environmental samples</taxon>
    </lineage>
</organism>
<proteinExistence type="predicted"/>
<dbReference type="InterPro" id="IPR008207">
    <property type="entry name" value="Sig_transdc_His_kin_Hpt_dom"/>
</dbReference>
<evidence type="ECO:0000259" key="2">
    <source>
        <dbReference type="PROSITE" id="PS50894"/>
    </source>
</evidence>
<dbReference type="AlphaFoldDB" id="A0A212JJI2"/>
<dbReference type="GO" id="GO:0000160">
    <property type="term" value="P:phosphorelay signal transduction system"/>
    <property type="evidence" value="ECO:0007669"/>
    <property type="project" value="InterPro"/>
</dbReference>
<gene>
    <name evidence="3" type="ORF">KL86DPRO_11622</name>
</gene>
<dbReference type="EMBL" id="FLUQ01000001">
    <property type="protein sequence ID" value="SBV99571.1"/>
    <property type="molecule type" value="Genomic_DNA"/>
</dbReference>
<accession>A0A212JJI2</accession>
<name>A0A212JJI2_9DELT</name>
<dbReference type="InterPro" id="IPR036641">
    <property type="entry name" value="HPT_dom_sf"/>
</dbReference>